<feature type="compositionally biased region" description="Polar residues" evidence="1">
    <location>
        <begin position="1"/>
        <end position="10"/>
    </location>
</feature>
<organism evidence="4 5">
    <name type="scientific">Nocardioides glacieisoli</name>
    <dbReference type="NCBI Taxonomy" id="1168730"/>
    <lineage>
        <taxon>Bacteria</taxon>
        <taxon>Bacillati</taxon>
        <taxon>Actinomycetota</taxon>
        <taxon>Actinomycetes</taxon>
        <taxon>Propionibacteriales</taxon>
        <taxon>Nocardioidaceae</taxon>
        <taxon>Nocardioides</taxon>
    </lineage>
</organism>
<dbReference type="EMBL" id="SDWS01000018">
    <property type="protein sequence ID" value="RYB88305.1"/>
    <property type="molecule type" value="Genomic_DNA"/>
</dbReference>
<feature type="region of interest" description="Disordered" evidence="1">
    <location>
        <begin position="1"/>
        <end position="28"/>
    </location>
</feature>
<evidence type="ECO:0000259" key="3">
    <source>
        <dbReference type="SMART" id="SM00858"/>
    </source>
</evidence>
<feature type="domain" description="SAF" evidence="3">
    <location>
        <begin position="74"/>
        <end position="135"/>
    </location>
</feature>
<dbReference type="AlphaFoldDB" id="A0A4Q2RL90"/>
<dbReference type="OrthoDB" id="3783983at2"/>
<comment type="caution">
    <text evidence="4">The sequence shown here is derived from an EMBL/GenBank/DDBJ whole genome shotgun (WGS) entry which is preliminary data.</text>
</comment>
<evidence type="ECO:0000313" key="5">
    <source>
        <dbReference type="Proteomes" id="UP000291838"/>
    </source>
</evidence>
<feature type="transmembrane region" description="Helical" evidence="2">
    <location>
        <begin position="45"/>
        <end position="68"/>
    </location>
</feature>
<dbReference type="Pfam" id="PF08666">
    <property type="entry name" value="SAF"/>
    <property type="match status" value="1"/>
</dbReference>
<name>A0A4Q2RL90_9ACTN</name>
<evidence type="ECO:0000256" key="2">
    <source>
        <dbReference type="SAM" id="Phobius"/>
    </source>
</evidence>
<dbReference type="Proteomes" id="UP000291838">
    <property type="component" value="Unassembled WGS sequence"/>
</dbReference>
<protein>
    <recommendedName>
        <fullName evidence="3">SAF domain-containing protein</fullName>
    </recommendedName>
</protein>
<evidence type="ECO:0000313" key="4">
    <source>
        <dbReference type="EMBL" id="RYB88305.1"/>
    </source>
</evidence>
<keyword evidence="2" id="KW-1133">Transmembrane helix</keyword>
<gene>
    <name evidence="4" type="ORF">EUA06_21905</name>
</gene>
<keyword evidence="5" id="KW-1185">Reference proteome</keyword>
<accession>A0A4Q2RL90</accession>
<dbReference type="InterPro" id="IPR013974">
    <property type="entry name" value="SAF"/>
</dbReference>
<keyword evidence="2" id="KW-0812">Transmembrane</keyword>
<evidence type="ECO:0000256" key="1">
    <source>
        <dbReference type="SAM" id="MobiDB-lite"/>
    </source>
</evidence>
<sequence length="248" mass="24582">MKGRTVSDTMTKQDRKAGRGMQAPAPGLLAAGERRATQGGQRHRSWGLVTVAALSVLGTGLAVAAWGLHAGQKESVLAIGEPISKGQVIARDDLVTTSVSGVSGAIPVSEINTVVNQTAAVDLVDGQILTSQMFAASAVPASGEATVGLALDPARVPGAGLGPGDVVDVIAVPGGDTAQKDPAALDTPEVLAADASVYSVEGAATAGGQVLVTLVVDAADAARISAYSTQNRVAVVETAPAGAETTGE</sequence>
<proteinExistence type="predicted"/>
<dbReference type="SMART" id="SM00858">
    <property type="entry name" value="SAF"/>
    <property type="match status" value="1"/>
</dbReference>
<keyword evidence="2" id="KW-0472">Membrane</keyword>
<reference evidence="4 5" key="1">
    <citation type="submission" date="2019-01" db="EMBL/GenBank/DDBJ databases">
        <title>Novel species of Nocardioides.</title>
        <authorList>
            <person name="Liu Q."/>
            <person name="Xin Y.-H."/>
        </authorList>
    </citation>
    <scope>NUCLEOTIDE SEQUENCE [LARGE SCALE GENOMIC DNA]</scope>
    <source>
        <strain evidence="4 5">HLT3-15</strain>
    </source>
</reference>